<evidence type="ECO:0000313" key="3">
    <source>
        <dbReference type="EMBL" id="MCM2674587.1"/>
    </source>
</evidence>
<evidence type="ECO:0000256" key="1">
    <source>
        <dbReference type="ARBA" id="ARBA00023002"/>
    </source>
</evidence>
<comment type="caution">
    <text evidence="3">The sequence shown here is derived from an EMBL/GenBank/DDBJ whole genome shotgun (WGS) entry which is preliminary data.</text>
</comment>
<name>A0ABT0XFC1_9BACI</name>
<dbReference type="InterPro" id="IPR023210">
    <property type="entry name" value="NADP_OxRdtase_dom"/>
</dbReference>
<dbReference type="InterPro" id="IPR036812">
    <property type="entry name" value="NAD(P)_OxRdtase_dom_sf"/>
</dbReference>
<dbReference type="Gene3D" id="3.20.20.100">
    <property type="entry name" value="NADP-dependent oxidoreductase domain"/>
    <property type="match status" value="1"/>
</dbReference>
<dbReference type="RefSeq" id="WP_251604516.1">
    <property type="nucleotide sequence ID" value="NZ_JAMQJY010000001.1"/>
</dbReference>
<reference evidence="3" key="1">
    <citation type="submission" date="2022-06" db="EMBL/GenBank/DDBJ databases">
        <title>Alkalicoccobacillus porphyridii sp. nov., isolated from a marine red alga, Porphyridium purpureum and reclassification of Shouchella plakortidis and Shouchella gibsonii as Alkalicoccobacillus plakortidis comb. nov. and Alkalicoccobacillus gibsonii comb. nov.</title>
        <authorList>
            <person name="Kim K.H."/>
            <person name="Lee J.K."/>
            <person name="Han D.M."/>
            <person name="Baek J.H."/>
            <person name="Jeon C.O."/>
        </authorList>
    </citation>
    <scope>NUCLEOTIDE SEQUENCE</scope>
    <source>
        <strain evidence="3">DSM 19153</strain>
    </source>
</reference>
<protein>
    <submittedName>
        <fullName evidence="3">Aldo/keto reductase</fullName>
    </submittedName>
</protein>
<organism evidence="3 4">
    <name type="scientific">Alkalicoccobacillus plakortidis</name>
    <dbReference type="NCBI Taxonomy" id="444060"/>
    <lineage>
        <taxon>Bacteria</taxon>
        <taxon>Bacillati</taxon>
        <taxon>Bacillota</taxon>
        <taxon>Bacilli</taxon>
        <taxon>Bacillales</taxon>
        <taxon>Bacillaceae</taxon>
        <taxon>Alkalicoccobacillus</taxon>
    </lineage>
</organism>
<dbReference type="EMBL" id="JAMQJY010000001">
    <property type="protein sequence ID" value="MCM2674587.1"/>
    <property type="molecule type" value="Genomic_DNA"/>
</dbReference>
<gene>
    <name evidence="3" type="ORF">NDM98_03065</name>
</gene>
<dbReference type="Proteomes" id="UP001203665">
    <property type="component" value="Unassembled WGS sequence"/>
</dbReference>
<dbReference type="SUPFAM" id="SSF51430">
    <property type="entry name" value="NAD(P)-linked oxidoreductase"/>
    <property type="match status" value="1"/>
</dbReference>
<accession>A0ABT0XFC1</accession>
<keyword evidence="1" id="KW-0560">Oxidoreductase</keyword>
<evidence type="ECO:0000313" key="4">
    <source>
        <dbReference type="Proteomes" id="UP001203665"/>
    </source>
</evidence>
<evidence type="ECO:0000259" key="2">
    <source>
        <dbReference type="Pfam" id="PF00248"/>
    </source>
</evidence>
<dbReference type="Pfam" id="PF00248">
    <property type="entry name" value="Aldo_ket_red"/>
    <property type="match status" value="1"/>
</dbReference>
<sequence>MKHIKINNVEKSISSLIMGSDYFSPDNQEKVDGVIDSFLEIGGNTIDTAFIYAGGQSEKAIGNWLEQGSNRDKINIWTKGGHPNQNGHTINQKELYDQLQTSLERLKSDHVQLYALHRDDLTVRVEDILEWLNEHVQAKRIQTFGASNWSVERLEEANNYAAKHGMEGFSFSSPNLSLAKAKEPYWPGCVSVDQNMIDWHEHSQLPLFSWSSQARGFFTGRFTRDNLENEDLVRVFYNNENWERYDRAEGLAKEKGCSLIEIALAYVLNQQFPTGAIIGPQNRDELISCGEGAKISLTVDEVAYINLNR</sequence>
<dbReference type="PANTHER" id="PTHR43364:SF4">
    <property type="entry name" value="NAD(P)-LINKED OXIDOREDUCTASE SUPERFAMILY PROTEIN"/>
    <property type="match status" value="1"/>
</dbReference>
<proteinExistence type="predicted"/>
<feature type="domain" description="NADP-dependent oxidoreductase" evidence="2">
    <location>
        <begin position="27"/>
        <end position="305"/>
    </location>
</feature>
<dbReference type="CDD" id="cd19082">
    <property type="entry name" value="AKR_AKR10A1_2"/>
    <property type="match status" value="1"/>
</dbReference>
<dbReference type="InterPro" id="IPR050523">
    <property type="entry name" value="AKR_Detox_Biosynth"/>
</dbReference>
<keyword evidence="4" id="KW-1185">Reference proteome</keyword>
<dbReference type="PANTHER" id="PTHR43364">
    <property type="entry name" value="NADH-SPECIFIC METHYLGLYOXAL REDUCTASE-RELATED"/>
    <property type="match status" value="1"/>
</dbReference>